<protein>
    <recommendedName>
        <fullName evidence="4">Phosphopantetheine adenylyltransferase</fullName>
    </recommendedName>
</protein>
<dbReference type="Proteomes" id="UP001501183">
    <property type="component" value="Unassembled WGS sequence"/>
</dbReference>
<gene>
    <name evidence="2" type="ORF">GCM10023094_28980</name>
</gene>
<keyword evidence="3" id="KW-1185">Reference proteome</keyword>
<keyword evidence="1" id="KW-1133">Transmembrane helix</keyword>
<evidence type="ECO:0000313" key="2">
    <source>
        <dbReference type="EMBL" id="GAA4481232.1"/>
    </source>
</evidence>
<reference evidence="3" key="1">
    <citation type="journal article" date="2019" name="Int. J. Syst. Evol. Microbiol.">
        <title>The Global Catalogue of Microorganisms (GCM) 10K type strain sequencing project: providing services to taxonomists for standard genome sequencing and annotation.</title>
        <authorList>
            <consortium name="The Broad Institute Genomics Platform"/>
            <consortium name="The Broad Institute Genome Sequencing Center for Infectious Disease"/>
            <person name="Wu L."/>
            <person name="Ma J."/>
        </authorList>
    </citation>
    <scope>NUCLEOTIDE SEQUENCE [LARGE SCALE GENOMIC DNA]</scope>
    <source>
        <strain evidence="3">JCM 32206</strain>
    </source>
</reference>
<keyword evidence="1" id="KW-0472">Membrane</keyword>
<feature type="transmembrane region" description="Helical" evidence="1">
    <location>
        <begin position="102"/>
        <end position="121"/>
    </location>
</feature>
<evidence type="ECO:0000313" key="3">
    <source>
        <dbReference type="Proteomes" id="UP001501183"/>
    </source>
</evidence>
<evidence type="ECO:0000256" key="1">
    <source>
        <dbReference type="SAM" id="Phobius"/>
    </source>
</evidence>
<feature type="transmembrane region" description="Helical" evidence="1">
    <location>
        <begin position="52"/>
        <end position="68"/>
    </location>
</feature>
<feature type="transmembrane region" description="Helical" evidence="1">
    <location>
        <begin position="75"/>
        <end position="96"/>
    </location>
</feature>
<evidence type="ECO:0008006" key="4">
    <source>
        <dbReference type="Google" id="ProtNLM"/>
    </source>
</evidence>
<comment type="caution">
    <text evidence="2">The sequence shown here is derived from an EMBL/GenBank/DDBJ whole genome shotgun (WGS) entry which is preliminary data.</text>
</comment>
<keyword evidence="1" id="KW-0812">Transmembrane</keyword>
<dbReference type="RefSeq" id="WP_345346041.1">
    <property type="nucleotide sequence ID" value="NZ_BAABFB010000048.1"/>
</dbReference>
<dbReference type="EMBL" id="BAABFB010000048">
    <property type="protein sequence ID" value="GAA4481232.1"/>
    <property type="molecule type" value="Genomic_DNA"/>
</dbReference>
<name>A0ABP8P6B2_9NOCA</name>
<proteinExistence type="predicted"/>
<sequence>MWRNRIARGLLIGVGLVNLAPGVGVLSSDRLEALYGVPVADADLELLLRHRAVLLAAVGAGLVAGAVTPTLRTPAVLVGGASMGSYVALAAAVGGTNEQLTRVAWVDVAALAALGVAAGLGRTRRPVSPVA</sequence>
<organism evidence="2 3">
    <name type="scientific">Rhodococcus olei</name>
    <dbReference type="NCBI Taxonomy" id="2161675"/>
    <lineage>
        <taxon>Bacteria</taxon>
        <taxon>Bacillati</taxon>
        <taxon>Actinomycetota</taxon>
        <taxon>Actinomycetes</taxon>
        <taxon>Mycobacteriales</taxon>
        <taxon>Nocardiaceae</taxon>
        <taxon>Rhodococcus</taxon>
    </lineage>
</organism>
<accession>A0ABP8P6B2</accession>